<comment type="caution">
    <text evidence="2">The sequence shown here is derived from an EMBL/GenBank/DDBJ whole genome shotgun (WGS) entry which is preliminary data.</text>
</comment>
<feature type="region of interest" description="Disordered" evidence="1">
    <location>
        <begin position="393"/>
        <end position="418"/>
    </location>
</feature>
<dbReference type="GO" id="GO:0031298">
    <property type="term" value="C:replication fork protection complex"/>
    <property type="evidence" value="ECO:0007669"/>
    <property type="project" value="TreeGrafter"/>
</dbReference>
<dbReference type="GO" id="GO:0043111">
    <property type="term" value="P:replication fork arrest"/>
    <property type="evidence" value="ECO:0007669"/>
    <property type="project" value="TreeGrafter"/>
</dbReference>
<feature type="compositionally biased region" description="Low complexity" evidence="1">
    <location>
        <begin position="197"/>
        <end position="206"/>
    </location>
</feature>
<name>A0A9W8HME9_9FUNG</name>
<gene>
    <name evidence="2" type="primary">TOF1_2</name>
    <name evidence="2" type="ORF">H4R20_006671</name>
</gene>
<feature type="compositionally biased region" description="Basic residues" evidence="1">
    <location>
        <begin position="157"/>
        <end position="170"/>
    </location>
</feature>
<proteinExistence type="predicted"/>
<sequence>MFEDTKASTTAVSDTISRLLYVAGYFVDISLANPEIDLGCTCALVQTQIFGQVMRLASTYLELKEWSSLDPAMYCIQQILLALSKIRGTKLNSLSDNVLSNLFYDGDALDLFVKLCRSFRPTKSGHPFMEQVARLTDTFLNTLKEYAETRTGMYVKKRVRKGGKKKNKKSVKSEDNAEDEQAANDSMGVDGQDEATDAGAGAASGSEGDEGNVDDAKQGSDSGSEEEENDVLVERAFNFSKFESAFATADVAKSFSFLLTPPSSIEYVYPMLYRIAVTCKRPELFFKGKLITRLLILFDDSLVYPLRAEMLDLASWIFRQYTTVMESPVLRKTYNAEPIKSKLAVECMRSFLKSSHLGTSIKPVITRHIVEISTSDNLDVTTANELDDIANAMDEDGNANSNRAGLSNAHPEPDDALLEDMDDYDLDQFYNL</sequence>
<evidence type="ECO:0000256" key="1">
    <source>
        <dbReference type="SAM" id="MobiDB-lite"/>
    </source>
</evidence>
<organism evidence="2 3">
    <name type="scientific">Coemansia guatemalensis</name>
    <dbReference type="NCBI Taxonomy" id="2761395"/>
    <lineage>
        <taxon>Eukaryota</taxon>
        <taxon>Fungi</taxon>
        <taxon>Fungi incertae sedis</taxon>
        <taxon>Zoopagomycota</taxon>
        <taxon>Kickxellomycotina</taxon>
        <taxon>Kickxellomycetes</taxon>
        <taxon>Kickxellales</taxon>
        <taxon>Kickxellaceae</taxon>
        <taxon>Coemansia</taxon>
    </lineage>
</organism>
<accession>A0A9W8HME9</accession>
<dbReference type="GO" id="GO:0003677">
    <property type="term" value="F:DNA binding"/>
    <property type="evidence" value="ECO:0007669"/>
    <property type="project" value="TreeGrafter"/>
</dbReference>
<dbReference type="PANTHER" id="PTHR22940">
    <property type="entry name" value="TIMEOUT/TIMELESS-2"/>
    <property type="match status" value="1"/>
</dbReference>
<dbReference type="EMBL" id="JANBUO010003055">
    <property type="protein sequence ID" value="KAJ2793025.1"/>
    <property type="molecule type" value="Genomic_DNA"/>
</dbReference>
<dbReference type="GO" id="GO:0000076">
    <property type="term" value="P:DNA replication checkpoint signaling"/>
    <property type="evidence" value="ECO:0007669"/>
    <property type="project" value="TreeGrafter"/>
</dbReference>
<keyword evidence="3" id="KW-1185">Reference proteome</keyword>
<reference evidence="2" key="1">
    <citation type="submission" date="2022-07" db="EMBL/GenBank/DDBJ databases">
        <title>Phylogenomic reconstructions and comparative analyses of Kickxellomycotina fungi.</title>
        <authorList>
            <person name="Reynolds N.K."/>
            <person name="Stajich J.E."/>
            <person name="Barry K."/>
            <person name="Grigoriev I.V."/>
            <person name="Crous P."/>
            <person name="Smith M.E."/>
        </authorList>
    </citation>
    <scope>NUCLEOTIDE SEQUENCE</scope>
    <source>
        <strain evidence="2">NRRL 1565</strain>
    </source>
</reference>
<feature type="region of interest" description="Disordered" evidence="1">
    <location>
        <begin position="157"/>
        <end position="227"/>
    </location>
</feature>
<dbReference type="OrthoDB" id="310853at2759"/>
<dbReference type="GO" id="GO:0006281">
    <property type="term" value="P:DNA repair"/>
    <property type="evidence" value="ECO:0007669"/>
    <property type="project" value="TreeGrafter"/>
</dbReference>
<dbReference type="Proteomes" id="UP001140094">
    <property type="component" value="Unassembled WGS sequence"/>
</dbReference>
<evidence type="ECO:0000313" key="2">
    <source>
        <dbReference type="EMBL" id="KAJ2793025.1"/>
    </source>
</evidence>
<dbReference type="PANTHER" id="PTHR22940:SF4">
    <property type="entry name" value="PROTEIN TIMELESS HOMOLOG"/>
    <property type="match status" value="1"/>
</dbReference>
<protein>
    <submittedName>
        <fullName evidence="2">Topoisomerase 1-associated factor 1</fullName>
    </submittedName>
</protein>
<dbReference type="AlphaFoldDB" id="A0A9W8HME9"/>
<evidence type="ECO:0000313" key="3">
    <source>
        <dbReference type="Proteomes" id="UP001140094"/>
    </source>
</evidence>
<dbReference type="InterPro" id="IPR044998">
    <property type="entry name" value="Timeless"/>
</dbReference>